<keyword evidence="3" id="KW-1185">Reference proteome</keyword>
<evidence type="ECO:0000313" key="3">
    <source>
        <dbReference type="Proteomes" id="UP001324634"/>
    </source>
</evidence>
<feature type="signal peptide" evidence="1">
    <location>
        <begin position="1"/>
        <end position="17"/>
    </location>
</feature>
<protein>
    <submittedName>
        <fullName evidence="2">Uncharacterized protein</fullName>
    </submittedName>
</protein>
<dbReference type="EMBL" id="CP139487">
    <property type="protein sequence ID" value="WPU63485.1"/>
    <property type="molecule type" value="Genomic_DNA"/>
</dbReference>
<proteinExistence type="predicted"/>
<dbReference type="KEGG" id="psti:SOO65_12375"/>
<reference evidence="2 3" key="1">
    <citation type="submission" date="2023-11" db="EMBL/GenBank/DDBJ databases">
        <title>Peredibacter starrii A3.12.</title>
        <authorList>
            <person name="Mitchell R.J."/>
        </authorList>
    </citation>
    <scope>NUCLEOTIDE SEQUENCE [LARGE SCALE GENOMIC DNA]</scope>
    <source>
        <strain evidence="2 3">A3.12</strain>
    </source>
</reference>
<dbReference type="AlphaFoldDB" id="A0AAX4HJR8"/>
<organism evidence="2 3">
    <name type="scientific">Peredibacter starrii</name>
    <dbReference type="NCBI Taxonomy" id="28202"/>
    <lineage>
        <taxon>Bacteria</taxon>
        <taxon>Pseudomonadati</taxon>
        <taxon>Bdellovibrionota</taxon>
        <taxon>Bacteriovoracia</taxon>
        <taxon>Bacteriovoracales</taxon>
        <taxon>Bacteriovoracaceae</taxon>
        <taxon>Peredibacter</taxon>
    </lineage>
</organism>
<gene>
    <name evidence="2" type="ORF">SOO65_12375</name>
</gene>
<dbReference type="RefSeq" id="WP_321390279.1">
    <property type="nucleotide sequence ID" value="NZ_CP139487.1"/>
</dbReference>
<accession>A0AAX4HJR8</accession>
<sequence length="87" mass="10142">MKLLVMILTLTSFSSLASTQTMSFEDNMQVPKVVMNYMLPMNMIELHRDFYFNDRMIAGKKDTQTWSDRLRTRLQSGGLKNLNAFLD</sequence>
<evidence type="ECO:0000313" key="2">
    <source>
        <dbReference type="EMBL" id="WPU63485.1"/>
    </source>
</evidence>
<feature type="chain" id="PRO_5043478131" evidence="1">
    <location>
        <begin position="18"/>
        <end position="87"/>
    </location>
</feature>
<name>A0AAX4HJR8_9BACT</name>
<dbReference type="Proteomes" id="UP001324634">
    <property type="component" value="Chromosome"/>
</dbReference>
<evidence type="ECO:0000256" key="1">
    <source>
        <dbReference type="SAM" id="SignalP"/>
    </source>
</evidence>
<keyword evidence="1" id="KW-0732">Signal</keyword>